<comment type="similarity">
    <text evidence="1">Belongs to the NATD1 family.</text>
</comment>
<dbReference type="GO" id="GO:0006874">
    <property type="term" value="P:intracellular calcium ion homeostasis"/>
    <property type="evidence" value="ECO:0007669"/>
    <property type="project" value="TreeGrafter"/>
</dbReference>
<keyword evidence="7" id="KW-0520">NAD</keyword>
<dbReference type="PROSITE" id="PS51729">
    <property type="entry name" value="GNAT_YJDJ"/>
    <property type="match status" value="1"/>
</dbReference>
<dbReference type="Pfam" id="PF00106">
    <property type="entry name" value="adh_short"/>
    <property type="match status" value="1"/>
</dbReference>
<comment type="similarity">
    <text evidence="2">Belongs to the short-chain dehydrogenases/reductases (SDR) family.</text>
</comment>
<evidence type="ECO:0000256" key="3">
    <source>
        <dbReference type="ARBA" id="ARBA00020243"/>
    </source>
</evidence>
<evidence type="ECO:0000259" key="9">
    <source>
        <dbReference type="PROSITE" id="PS51729"/>
    </source>
</evidence>
<organism evidence="10 11">
    <name type="scientific">Ameiurus melas</name>
    <name type="common">Black bullhead</name>
    <name type="synonym">Silurus melas</name>
    <dbReference type="NCBI Taxonomy" id="219545"/>
    <lineage>
        <taxon>Eukaryota</taxon>
        <taxon>Metazoa</taxon>
        <taxon>Chordata</taxon>
        <taxon>Craniata</taxon>
        <taxon>Vertebrata</taxon>
        <taxon>Euteleostomi</taxon>
        <taxon>Actinopterygii</taxon>
        <taxon>Neopterygii</taxon>
        <taxon>Teleostei</taxon>
        <taxon>Ostariophysi</taxon>
        <taxon>Siluriformes</taxon>
        <taxon>Ictaluridae</taxon>
        <taxon>Ameiurus</taxon>
    </lineage>
</organism>
<keyword evidence="11" id="KW-1185">Reference proteome</keyword>
<dbReference type="PANTHER" id="PTHR44668:SF3">
    <property type="entry name" value="DEHYDROGENASE_REDUCTASE SDR FAMILY MEMBER 7C-B"/>
    <property type="match status" value="1"/>
</dbReference>
<dbReference type="InterPro" id="IPR031165">
    <property type="entry name" value="GNAT_YJDJ"/>
</dbReference>
<dbReference type="PANTHER" id="PTHR44668">
    <property type="match status" value="1"/>
</dbReference>
<comment type="caution">
    <text evidence="10">The sequence shown here is derived from an EMBL/GenBank/DDBJ whole genome shotgun (WGS) entry which is preliminary data.</text>
</comment>
<sequence>MNWEKLEAFAQQLVTESDPILTFPPKVIELDFTDTETLPDVLSDVLDCYGYLDMLIINSSMKVKAPAQSLSLEMDKMVMDVNFFGPITLAKGVLPSMISRRSGHILLVNSIQGKLAIPFRTTYAASKHAVQAFFDCLRAEVQESGISVSTISHTFINAAPTTQHTTTRNSILSVLTGQKPHGISPEEMANAILQALGSKKKEIIMAHFISKAAIYARSLFPNLFFAVMAAGVRNAAVRFRKHGWKQSEPYRVIHDRKQRRFTIRLDDGGEAQCAVLKYSHRSDGHLHLLSTQVPESFRGKGVAASLAKAALDFVIEERLKASISCWYIKKYIEENPHHGYQVHIED</sequence>
<accession>A0A7J6BEV4</accession>
<dbReference type="Proteomes" id="UP000593565">
    <property type="component" value="Unassembled WGS sequence"/>
</dbReference>
<evidence type="ECO:0000256" key="6">
    <source>
        <dbReference type="ARBA" id="ARBA00023002"/>
    </source>
</evidence>
<dbReference type="InterPro" id="IPR020904">
    <property type="entry name" value="Sc_DH/Rdtase_CS"/>
</dbReference>
<reference evidence="10 11" key="1">
    <citation type="submission" date="2020-02" db="EMBL/GenBank/DDBJ databases">
        <title>A chromosome-scale genome assembly of the black bullhead catfish (Ameiurus melas).</title>
        <authorList>
            <person name="Wen M."/>
            <person name="Zham M."/>
            <person name="Cabau C."/>
            <person name="Klopp C."/>
            <person name="Donnadieu C."/>
            <person name="Roques C."/>
            <person name="Bouchez O."/>
            <person name="Lampietro C."/>
            <person name="Jouanno E."/>
            <person name="Herpin A."/>
            <person name="Louis A."/>
            <person name="Berthelot C."/>
            <person name="Parey E."/>
            <person name="Roest-Crollius H."/>
            <person name="Braasch I."/>
            <person name="Postlethwait J."/>
            <person name="Robinson-Rechavi M."/>
            <person name="Echchiki A."/>
            <person name="Begum T."/>
            <person name="Montfort J."/>
            <person name="Schartl M."/>
            <person name="Bobe J."/>
            <person name="Guiguen Y."/>
        </authorList>
    </citation>
    <scope>NUCLEOTIDE SEQUENCE [LARGE SCALE GENOMIC DNA]</scope>
    <source>
        <strain evidence="10">M_S1</strain>
        <tissue evidence="10">Blood</tissue>
    </source>
</reference>
<keyword evidence="5" id="KW-0521">NADP</keyword>
<keyword evidence="4" id="KW-0732">Signal</keyword>
<protein>
    <recommendedName>
        <fullName evidence="3">Protein NATD1</fullName>
    </recommendedName>
    <alternativeName>
        <fullName evidence="8">N-acetyltransferase domain-containing protein 1</fullName>
    </alternativeName>
</protein>
<evidence type="ECO:0000256" key="5">
    <source>
        <dbReference type="ARBA" id="ARBA00022857"/>
    </source>
</evidence>
<dbReference type="InterPro" id="IPR036291">
    <property type="entry name" value="NAD(P)-bd_dom_sf"/>
</dbReference>
<dbReference type="GO" id="GO:0016616">
    <property type="term" value="F:oxidoreductase activity, acting on the CH-OH group of donors, NAD or NADP as acceptor"/>
    <property type="evidence" value="ECO:0007669"/>
    <property type="project" value="TreeGrafter"/>
</dbReference>
<proteinExistence type="inferred from homology"/>
<feature type="domain" description="N-acetyltransferase" evidence="9">
    <location>
        <begin position="253"/>
        <end position="343"/>
    </location>
</feature>
<dbReference type="InterPro" id="IPR052148">
    <property type="entry name" value="SDR_family_member_7C"/>
</dbReference>
<evidence type="ECO:0000256" key="1">
    <source>
        <dbReference type="ARBA" id="ARBA00006233"/>
    </source>
</evidence>
<dbReference type="InterPro" id="IPR016181">
    <property type="entry name" value="Acyl_CoA_acyltransferase"/>
</dbReference>
<evidence type="ECO:0000313" key="10">
    <source>
        <dbReference type="EMBL" id="KAF4092641.1"/>
    </source>
</evidence>
<dbReference type="AlphaFoldDB" id="A0A7J6BEV4"/>
<gene>
    <name evidence="10" type="ORF">AMELA_G00023400</name>
</gene>
<dbReference type="Gene3D" id="3.40.630.30">
    <property type="match status" value="1"/>
</dbReference>
<dbReference type="SUPFAM" id="SSF55729">
    <property type="entry name" value="Acyl-CoA N-acyltransferases (Nat)"/>
    <property type="match status" value="1"/>
</dbReference>
<dbReference type="SUPFAM" id="SSF51735">
    <property type="entry name" value="NAD(P)-binding Rossmann-fold domains"/>
    <property type="match status" value="1"/>
</dbReference>
<evidence type="ECO:0000313" key="11">
    <source>
        <dbReference type="Proteomes" id="UP000593565"/>
    </source>
</evidence>
<name>A0A7J6BEV4_AMEME</name>
<evidence type="ECO:0000256" key="4">
    <source>
        <dbReference type="ARBA" id="ARBA00022729"/>
    </source>
</evidence>
<keyword evidence="6" id="KW-0560">Oxidoreductase</keyword>
<dbReference type="PRINTS" id="PR00081">
    <property type="entry name" value="GDHRDH"/>
</dbReference>
<dbReference type="EMBL" id="JAAGNN010000002">
    <property type="protein sequence ID" value="KAF4092641.1"/>
    <property type="molecule type" value="Genomic_DNA"/>
</dbReference>
<evidence type="ECO:0000256" key="7">
    <source>
        <dbReference type="ARBA" id="ARBA00023027"/>
    </source>
</evidence>
<evidence type="ECO:0000256" key="8">
    <source>
        <dbReference type="ARBA" id="ARBA00031876"/>
    </source>
</evidence>
<dbReference type="PROSITE" id="PS00061">
    <property type="entry name" value="ADH_SHORT"/>
    <property type="match status" value="1"/>
</dbReference>
<dbReference type="Pfam" id="PF14542">
    <property type="entry name" value="Acetyltransf_CG"/>
    <property type="match status" value="1"/>
</dbReference>
<dbReference type="Gene3D" id="3.40.50.720">
    <property type="entry name" value="NAD(P)-binding Rossmann-like Domain"/>
    <property type="match status" value="1"/>
</dbReference>
<evidence type="ECO:0000256" key="2">
    <source>
        <dbReference type="ARBA" id="ARBA00006484"/>
    </source>
</evidence>
<dbReference type="InterPro" id="IPR002347">
    <property type="entry name" value="SDR_fam"/>
</dbReference>